<proteinExistence type="predicted"/>
<gene>
    <name evidence="1" type="ORF">SPARVUS_LOCUS14242489</name>
</gene>
<organism evidence="1 2">
    <name type="scientific">Staurois parvus</name>
    <dbReference type="NCBI Taxonomy" id="386267"/>
    <lineage>
        <taxon>Eukaryota</taxon>
        <taxon>Metazoa</taxon>
        <taxon>Chordata</taxon>
        <taxon>Craniata</taxon>
        <taxon>Vertebrata</taxon>
        <taxon>Euteleostomi</taxon>
        <taxon>Amphibia</taxon>
        <taxon>Batrachia</taxon>
        <taxon>Anura</taxon>
        <taxon>Neobatrachia</taxon>
        <taxon>Ranoidea</taxon>
        <taxon>Ranidae</taxon>
        <taxon>Staurois</taxon>
    </lineage>
</organism>
<accession>A0ABN9GKH3</accession>
<feature type="non-terminal residue" evidence="1">
    <location>
        <position position="1"/>
    </location>
</feature>
<keyword evidence="2" id="KW-1185">Reference proteome</keyword>
<dbReference type="EMBL" id="CATNWA010018770">
    <property type="protein sequence ID" value="CAI9609362.1"/>
    <property type="molecule type" value="Genomic_DNA"/>
</dbReference>
<protein>
    <submittedName>
        <fullName evidence="1">Uncharacterized protein</fullName>
    </submittedName>
</protein>
<feature type="non-terminal residue" evidence="1">
    <location>
        <position position="106"/>
    </location>
</feature>
<name>A0ABN9GKH3_9NEOB</name>
<dbReference type="Proteomes" id="UP001162483">
    <property type="component" value="Unassembled WGS sequence"/>
</dbReference>
<reference evidence="1" key="1">
    <citation type="submission" date="2023-05" db="EMBL/GenBank/DDBJ databases">
        <authorList>
            <person name="Stuckert A."/>
        </authorList>
    </citation>
    <scope>NUCLEOTIDE SEQUENCE</scope>
</reference>
<sequence length="106" mass="11700">SALHLLFLCSHQPSWQQSHQHSWQQSHQLPGSNLISIPGSNRISFLAAISSASLSCSSGYGGMLSHLDVIRFSAHRAPYSPCFKTWLLSLLPVLSNSVCKKPHLFM</sequence>
<comment type="caution">
    <text evidence="1">The sequence shown here is derived from an EMBL/GenBank/DDBJ whole genome shotgun (WGS) entry which is preliminary data.</text>
</comment>
<evidence type="ECO:0000313" key="1">
    <source>
        <dbReference type="EMBL" id="CAI9609362.1"/>
    </source>
</evidence>
<evidence type="ECO:0000313" key="2">
    <source>
        <dbReference type="Proteomes" id="UP001162483"/>
    </source>
</evidence>